<dbReference type="Proteomes" id="UP001357452">
    <property type="component" value="Unassembled WGS sequence"/>
</dbReference>
<reference evidence="6 7" key="1">
    <citation type="submission" date="2024-01" db="EMBL/GenBank/DDBJ databases">
        <title>Niabella digestum sp. nov., isolated from waste digestion system.</title>
        <authorList>
            <person name="Zhang L."/>
        </authorList>
    </citation>
    <scope>NUCLEOTIDE SEQUENCE [LARGE SCALE GENOMIC DNA]</scope>
    <source>
        <strain evidence="6 7">A18</strain>
    </source>
</reference>
<feature type="transmembrane region" description="Helical" evidence="5">
    <location>
        <begin position="73"/>
        <end position="92"/>
    </location>
</feature>
<dbReference type="InterPro" id="IPR016944">
    <property type="entry name" value="UCP030066"/>
</dbReference>
<comment type="subcellular location">
    <subcellularLocation>
        <location evidence="1">Membrane</location>
        <topology evidence="1">Multi-pass membrane protein</topology>
    </subcellularLocation>
</comment>
<keyword evidence="3 5" id="KW-1133">Transmembrane helix</keyword>
<evidence type="ECO:0000256" key="5">
    <source>
        <dbReference type="SAM" id="Phobius"/>
    </source>
</evidence>
<keyword evidence="7" id="KW-1185">Reference proteome</keyword>
<evidence type="ECO:0000256" key="1">
    <source>
        <dbReference type="ARBA" id="ARBA00004141"/>
    </source>
</evidence>
<protein>
    <submittedName>
        <fullName evidence="6">DoxX family protein</fullName>
    </submittedName>
</protein>
<feature type="transmembrane region" description="Helical" evidence="5">
    <location>
        <begin position="46"/>
        <end position="64"/>
    </location>
</feature>
<accession>A0ABU7RFG9</accession>
<sequence length="124" mass="13908">MNKRHSIIYWIATVWLALGMTSTGIVQLIGMKENADAMQQLGYPQYLSPILGISKLLGVVAILIPRYPILKEWAYAVFFFVMLGAILSNIAVGNPANHVFGPALLLILTIISWYFRPANRRITF</sequence>
<evidence type="ECO:0000256" key="3">
    <source>
        <dbReference type="ARBA" id="ARBA00022989"/>
    </source>
</evidence>
<keyword evidence="4 5" id="KW-0472">Membrane</keyword>
<evidence type="ECO:0000256" key="2">
    <source>
        <dbReference type="ARBA" id="ARBA00022692"/>
    </source>
</evidence>
<feature type="transmembrane region" description="Helical" evidence="5">
    <location>
        <begin position="98"/>
        <end position="115"/>
    </location>
</feature>
<feature type="transmembrane region" description="Helical" evidence="5">
    <location>
        <begin position="7"/>
        <end position="26"/>
    </location>
</feature>
<dbReference type="InterPro" id="IPR032808">
    <property type="entry name" value="DoxX"/>
</dbReference>
<dbReference type="Pfam" id="PF13564">
    <property type="entry name" value="DoxX_2"/>
    <property type="match status" value="1"/>
</dbReference>
<evidence type="ECO:0000313" key="6">
    <source>
        <dbReference type="EMBL" id="MEE6186527.1"/>
    </source>
</evidence>
<proteinExistence type="predicted"/>
<gene>
    <name evidence="6" type="ORF">V2H41_04495</name>
</gene>
<organism evidence="6 7">
    <name type="scientific">Niabella digestorum</name>
    <dbReference type="NCBI Taxonomy" id="3117701"/>
    <lineage>
        <taxon>Bacteria</taxon>
        <taxon>Pseudomonadati</taxon>
        <taxon>Bacteroidota</taxon>
        <taxon>Chitinophagia</taxon>
        <taxon>Chitinophagales</taxon>
        <taxon>Chitinophagaceae</taxon>
        <taxon>Niabella</taxon>
    </lineage>
</organism>
<dbReference type="EMBL" id="JAZGLY010000002">
    <property type="protein sequence ID" value="MEE6186527.1"/>
    <property type="molecule type" value="Genomic_DNA"/>
</dbReference>
<comment type="caution">
    <text evidence="6">The sequence shown here is derived from an EMBL/GenBank/DDBJ whole genome shotgun (WGS) entry which is preliminary data.</text>
</comment>
<evidence type="ECO:0000313" key="7">
    <source>
        <dbReference type="Proteomes" id="UP001357452"/>
    </source>
</evidence>
<dbReference type="RefSeq" id="WP_330973936.1">
    <property type="nucleotide sequence ID" value="NZ_JAZGLY010000002.1"/>
</dbReference>
<evidence type="ECO:0000256" key="4">
    <source>
        <dbReference type="ARBA" id="ARBA00023136"/>
    </source>
</evidence>
<name>A0ABU7RFG9_9BACT</name>
<keyword evidence="2 5" id="KW-0812">Transmembrane</keyword>
<dbReference type="PIRSF" id="PIRSF030066">
    <property type="entry name" value="UCP030066"/>
    <property type="match status" value="1"/>
</dbReference>